<evidence type="ECO:0000256" key="9">
    <source>
        <dbReference type="ARBA" id="ARBA00023186"/>
    </source>
</evidence>
<dbReference type="GO" id="GO:0042953">
    <property type="term" value="P:lipoprotein transport"/>
    <property type="evidence" value="ECO:0007669"/>
    <property type="project" value="InterPro"/>
</dbReference>
<keyword evidence="12" id="KW-1185">Reference proteome</keyword>
<dbReference type="STRING" id="305900.GV64_13980"/>
<evidence type="ECO:0000256" key="10">
    <source>
        <dbReference type="SAM" id="SignalP"/>
    </source>
</evidence>
<dbReference type="Gene3D" id="2.50.20.10">
    <property type="entry name" value="Lipoprotein localisation LolA/LolB/LppX"/>
    <property type="match status" value="1"/>
</dbReference>
<dbReference type="InterPro" id="IPR018323">
    <property type="entry name" value="OM_lipoprot_carrier_LolA_Pbac"/>
</dbReference>
<dbReference type="PANTHER" id="PTHR35869:SF1">
    <property type="entry name" value="OUTER-MEMBRANE LIPOPROTEIN CARRIER PROTEIN"/>
    <property type="match status" value="1"/>
</dbReference>
<evidence type="ECO:0000256" key="6">
    <source>
        <dbReference type="ARBA" id="ARBA00022729"/>
    </source>
</evidence>
<dbReference type="RefSeq" id="WP_020583401.1">
    <property type="nucleotide sequence ID" value="NZ_JOJP01000001.1"/>
</dbReference>
<dbReference type="InterPro" id="IPR004564">
    <property type="entry name" value="OM_lipoprot_carrier_LolA-like"/>
</dbReference>
<evidence type="ECO:0000256" key="1">
    <source>
        <dbReference type="ARBA" id="ARBA00004418"/>
    </source>
</evidence>
<accession>A0A081KC22</accession>
<feature type="chain" id="PRO_5001758862" description="Outer-membrane lipoprotein carrier protein" evidence="10">
    <location>
        <begin position="24"/>
        <end position="239"/>
    </location>
</feature>
<dbReference type="CDD" id="cd16325">
    <property type="entry name" value="LolA"/>
    <property type="match status" value="1"/>
</dbReference>
<evidence type="ECO:0000256" key="5">
    <source>
        <dbReference type="ARBA" id="ARBA00022448"/>
    </source>
</evidence>
<dbReference type="InterPro" id="IPR029046">
    <property type="entry name" value="LolA/LolB/LppX"/>
</dbReference>
<dbReference type="eggNOG" id="COG2834">
    <property type="taxonomic scope" value="Bacteria"/>
</dbReference>
<sequence>MIKKTRLLAVLPLVFSVSLPVWSVEQKSVQASTLPKSESSTPANVKHDTKAADELAKTLQSMITVSASFSQSTIDKSGRPKVEKGSMQLKRPNQFRWNITSPFNQEIIAKGGKLWMLDPDFKQVVIKKQDDQSGPTAVQLLSGDASVFLKEYGVTRMNYGPEVVYTLRPRKVSDLFEKLELHFSRDQISAISIVDSLGGKRRIDFTRVELNQPVANHLFEPDVKKLEKAGFDVIDESGV</sequence>
<dbReference type="Proteomes" id="UP000027997">
    <property type="component" value="Unassembled WGS sequence"/>
</dbReference>
<gene>
    <name evidence="11" type="ORF">GV64_13980</name>
</gene>
<evidence type="ECO:0000256" key="4">
    <source>
        <dbReference type="ARBA" id="ARBA00014035"/>
    </source>
</evidence>
<evidence type="ECO:0000256" key="7">
    <source>
        <dbReference type="ARBA" id="ARBA00022764"/>
    </source>
</evidence>
<dbReference type="GO" id="GO:0044874">
    <property type="term" value="P:lipoprotein localization to outer membrane"/>
    <property type="evidence" value="ECO:0007669"/>
    <property type="project" value="TreeGrafter"/>
</dbReference>
<evidence type="ECO:0000256" key="2">
    <source>
        <dbReference type="ARBA" id="ARBA00007615"/>
    </source>
</evidence>
<keyword evidence="9" id="KW-0143">Chaperone</keyword>
<keyword evidence="7" id="KW-0574">Periplasm</keyword>
<proteinExistence type="inferred from homology"/>
<comment type="subunit">
    <text evidence="3">Monomer.</text>
</comment>
<dbReference type="Pfam" id="PF03548">
    <property type="entry name" value="LolA"/>
    <property type="match status" value="1"/>
</dbReference>
<organism evidence="11 12">
    <name type="scientific">Endozoicomonas elysicola</name>
    <dbReference type="NCBI Taxonomy" id="305900"/>
    <lineage>
        <taxon>Bacteria</taxon>
        <taxon>Pseudomonadati</taxon>
        <taxon>Pseudomonadota</taxon>
        <taxon>Gammaproteobacteria</taxon>
        <taxon>Oceanospirillales</taxon>
        <taxon>Endozoicomonadaceae</taxon>
        <taxon>Endozoicomonas</taxon>
    </lineage>
</organism>
<protein>
    <recommendedName>
        <fullName evidence="4">Outer-membrane lipoprotein carrier protein</fullName>
    </recommendedName>
</protein>
<comment type="subcellular location">
    <subcellularLocation>
        <location evidence="1">Periplasm</location>
    </subcellularLocation>
</comment>
<dbReference type="EMBL" id="JOJP01000001">
    <property type="protein sequence ID" value="KEI71698.1"/>
    <property type="molecule type" value="Genomic_DNA"/>
</dbReference>
<dbReference type="AlphaFoldDB" id="A0A081KC22"/>
<keyword evidence="5" id="KW-0813">Transport</keyword>
<comment type="similarity">
    <text evidence="2">Belongs to the LolA family.</text>
</comment>
<keyword evidence="8" id="KW-0653">Protein transport</keyword>
<evidence type="ECO:0000256" key="3">
    <source>
        <dbReference type="ARBA" id="ARBA00011245"/>
    </source>
</evidence>
<reference evidence="11 12" key="1">
    <citation type="submission" date="2014-06" db="EMBL/GenBank/DDBJ databases">
        <title>Whole Genome Sequences of Three Symbiotic Endozoicomonas Bacteria.</title>
        <authorList>
            <person name="Neave M.J."/>
            <person name="Apprill A."/>
            <person name="Voolstra C.R."/>
        </authorList>
    </citation>
    <scope>NUCLEOTIDE SEQUENCE [LARGE SCALE GENOMIC DNA]</scope>
    <source>
        <strain evidence="11 12">DSM 22380</strain>
    </source>
</reference>
<keyword evidence="6 10" id="KW-0732">Signal</keyword>
<dbReference type="PANTHER" id="PTHR35869">
    <property type="entry name" value="OUTER-MEMBRANE LIPOPROTEIN CARRIER PROTEIN"/>
    <property type="match status" value="1"/>
</dbReference>
<evidence type="ECO:0000256" key="8">
    <source>
        <dbReference type="ARBA" id="ARBA00022927"/>
    </source>
</evidence>
<comment type="caution">
    <text evidence="11">The sequence shown here is derived from an EMBL/GenBank/DDBJ whole genome shotgun (WGS) entry which is preliminary data.</text>
</comment>
<dbReference type="NCBIfam" id="TIGR00547">
    <property type="entry name" value="lolA"/>
    <property type="match status" value="1"/>
</dbReference>
<dbReference type="GO" id="GO:0030288">
    <property type="term" value="C:outer membrane-bounded periplasmic space"/>
    <property type="evidence" value="ECO:0007669"/>
    <property type="project" value="TreeGrafter"/>
</dbReference>
<evidence type="ECO:0000313" key="11">
    <source>
        <dbReference type="EMBL" id="KEI71698.1"/>
    </source>
</evidence>
<dbReference type="SUPFAM" id="SSF89392">
    <property type="entry name" value="Prokaryotic lipoproteins and lipoprotein localization factors"/>
    <property type="match status" value="1"/>
</dbReference>
<name>A0A081KC22_9GAMM</name>
<feature type="signal peptide" evidence="10">
    <location>
        <begin position="1"/>
        <end position="23"/>
    </location>
</feature>
<evidence type="ECO:0000313" key="12">
    <source>
        <dbReference type="Proteomes" id="UP000027997"/>
    </source>
</evidence>